<reference evidence="1 2" key="1">
    <citation type="submission" date="2020-08" db="EMBL/GenBank/DDBJ databases">
        <title>Genomic Encyclopedia of Type Strains, Phase IV (KMG-IV): sequencing the most valuable type-strain genomes for metagenomic binning, comparative biology and taxonomic classification.</title>
        <authorList>
            <person name="Goeker M."/>
        </authorList>
    </citation>
    <scope>NUCLEOTIDE SEQUENCE [LARGE SCALE GENOMIC DNA]</scope>
    <source>
        <strain evidence="1 2">DSM 29781</strain>
    </source>
</reference>
<evidence type="ECO:0000313" key="1">
    <source>
        <dbReference type="EMBL" id="MBB5270320.1"/>
    </source>
</evidence>
<gene>
    <name evidence="1" type="ORF">HNQ70_000304</name>
</gene>
<keyword evidence="2" id="KW-1185">Reference proteome</keyword>
<dbReference type="AlphaFoldDB" id="A0A7W8HE74"/>
<name>A0A7W8HE74_9BURK</name>
<dbReference type="EMBL" id="JACHGB010000001">
    <property type="protein sequence ID" value="MBB5270320.1"/>
    <property type="molecule type" value="Genomic_DNA"/>
</dbReference>
<organism evidence="1 2">
    <name type="scientific">Quisquiliibacterium transsilvanicum</name>
    <dbReference type="NCBI Taxonomy" id="1549638"/>
    <lineage>
        <taxon>Bacteria</taxon>
        <taxon>Pseudomonadati</taxon>
        <taxon>Pseudomonadota</taxon>
        <taxon>Betaproteobacteria</taxon>
        <taxon>Burkholderiales</taxon>
        <taxon>Burkholderiaceae</taxon>
        <taxon>Quisquiliibacterium</taxon>
    </lineage>
</organism>
<dbReference type="Proteomes" id="UP000532440">
    <property type="component" value="Unassembled WGS sequence"/>
</dbReference>
<evidence type="ECO:0000313" key="2">
    <source>
        <dbReference type="Proteomes" id="UP000532440"/>
    </source>
</evidence>
<accession>A0A7W8HE74</accession>
<comment type="caution">
    <text evidence="1">The sequence shown here is derived from an EMBL/GenBank/DDBJ whole genome shotgun (WGS) entry which is preliminary data.</text>
</comment>
<proteinExistence type="predicted"/>
<protein>
    <submittedName>
        <fullName evidence="1">Uncharacterized protein</fullName>
    </submittedName>
</protein>
<sequence length="133" mass="14157">MTSKMKPFHDVIPRLKRGVDFDVIPNPADPEGQPLIVFSTCPACGGRWSRTDRSIAILVMEHPGFPGEVSYAVHPACAKKVTVGDRHTAASVAVLGAIAALNAEFQPEIAPPAVLVLDDNDTARLLPAPGRPQ</sequence>